<dbReference type="OrthoDB" id="8827at10239"/>
<protein>
    <submittedName>
        <fullName evidence="1">Uncharacterized protein</fullName>
    </submittedName>
</protein>
<name>A0A0S1RVG6_9CAUD</name>
<dbReference type="EMBL" id="KT934943">
    <property type="protein sequence ID" value="ALM02593.1"/>
    <property type="molecule type" value="Genomic_DNA"/>
</dbReference>
<dbReference type="KEGG" id="vg:26523172"/>
<organism evidence="1 2">
    <name type="scientific">Klebsiella phage vB_KpnM_KB57</name>
    <dbReference type="NCBI Taxonomy" id="1719140"/>
    <lineage>
        <taxon>Viruses</taxon>
        <taxon>Duplodnaviria</taxon>
        <taxon>Heunggongvirae</taxon>
        <taxon>Uroviricota</taxon>
        <taxon>Caudoviricetes</taxon>
        <taxon>Vequintavirinae</taxon>
        <taxon>Mydovirus</taxon>
        <taxon>Mydovirus KB57</taxon>
    </lineage>
</organism>
<sequence length="261" mass="29177">MSTFKLNNGLVVNSESEIVHSVPGKKSTAKKGYVLYKGPSVLDKAPIVVIATMSTANDKTGDMVQTWIMREDVSPLEASAKKLDSSVCGMCPHRTSLNGACYVTLHQAPLSVWKSYKKGNYKDLDSRDLVHFAGRYIRLGSYGDPAAVPFEVWQNMINHTQGNTGYTHQIHHKNFDHRIATICQISADTEKQAITAWRKGYKTFRVKTPNMRRLEGEITCVNTTHNISCLDCGLCDGKRANVVIDVHGRSAKRFDKFERII</sequence>
<evidence type="ECO:0000313" key="1">
    <source>
        <dbReference type="EMBL" id="ALM02593.1"/>
    </source>
</evidence>
<keyword evidence="2" id="KW-1185">Reference proteome</keyword>
<accession>A0A0S1RVG6</accession>
<dbReference type="RefSeq" id="YP_009187819.1">
    <property type="nucleotide sequence ID" value="NC_028659.1"/>
</dbReference>
<evidence type="ECO:0000313" key="2">
    <source>
        <dbReference type="Proteomes" id="UP000203990"/>
    </source>
</evidence>
<gene>
    <name evidence="1" type="ORF">KB57_206</name>
</gene>
<proteinExistence type="predicted"/>
<reference evidence="1 2" key="1">
    <citation type="submission" date="2015-10" db="EMBL/GenBank/DDBJ databases">
        <title>Complete genome sequence of Klebsiella pneumoniae bacteriophage vB_KpnM_KB57.</title>
        <authorList>
            <person name="Volozhantsev N.V."/>
            <person name="Popova A.V."/>
            <person name="Krasilnikova V.M."/>
            <person name="Bogun A.G."/>
        </authorList>
    </citation>
    <scope>NUCLEOTIDE SEQUENCE [LARGE SCALE GENOMIC DNA]</scope>
</reference>
<dbReference type="GeneID" id="26523172"/>
<dbReference type="Proteomes" id="UP000203990">
    <property type="component" value="Segment"/>
</dbReference>